<evidence type="ECO:0000256" key="2">
    <source>
        <dbReference type="ARBA" id="ARBA00022692"/>
    </source>
</evidence>
<dbReference type="GO" id="GO:0016020">
    <property type="term" value="C:membrane"/>
    <property type="evidence" value="ECO:0007669"/>
    <property type="project" value="UniProtKB-SubCell"/>
</dbReference>
<evidence type="ECO:0000256" key="4">
    <source>
        <dbReference type="ARBA" id="ARBA00023136"/>
    </source>
</evidence>
<keyword evidence="2 5" id="KW-0812">Transmembrane</keyword>
<dbReference type="Proteomes" id="UP000001955">
    <property type="component" value="Chromosome"/>
</dbReference>
<dbReference type="EMBL" id="CP001560">
    <property type="protein sequence ID" value="AFJ48120.1"/>
    <property type="molecule type" value="Genomic_DNA"/>
</dbReference>
<sequence length="641" mass="69008">MQRLWSFLVREWQPTPGRGSYTLRLTVTCALVITLFMTLQIPFLAVGLIVVFYASQPNVVMIKLVGVVFFVTITCAIGLILLIFKWTYDYPLIRLVAASLLFCCAIYLMRILGKLGLAFFVVALAVIYAQTFPSMTSQSEILVRLLLWLWVAINSALLVTILVNACFQQAFPAYQFRSRLSGLLGQSADQLARFAAGQPLKPPALTDMARQAEQLALLLKLSRLSGADTAGGPVGWSSLMVAGLRCAYLVSLLRPASPTPELQAQARQLSAALTALAAGKGTSPLPAATAATSSNGVLLAEMTGLLWRLAQGEVLTLPAAEKAPLMAPDAWRNPAYAHFTLKTLLSTLLCYVFYVAADWQGIHTIMLSCVIVAQPGLGATMQKALLRLGGALVASGLALLCMVFIQPHTDTLSGLLLMALPVMALGAWLAGGSERIAYAGIQIAFTFSLAFLNGFGPQTDLSEVSDRLLGILLGGLVASLVHIYLWPESEAPALRQRLVVLFRLMADYLPGKNNASVLPLIHTLNQTGSLLERVAAEPTGSYAHPYSEARLWPARHSFELAQQILIAGDGYRLQASPRDDTLARSAALLADYARYIEQPGAPRPALALRADATNPWAASLTGGLAALPEWATARPQPQTEK</sequence>
<feature type="transmembrane region" description="Helical" evidence="5">
    <location>
        <begin position="90"/>
        <end position="108"/>
    </location>
</feature>
<dbReference type="Pfam" id="PF13515">
    <property type="entry name" value="FUSC_2"/>
    <property type="match status" value="1"/>
</dbReference>
<dbReference type="OrthoDB" id="105720at2"/>
<dbReference type="AlphaFoldDB" id="I2BC66"/>
<feature type="transmembrane region" description="Helical" evidence="5">
    <location>
        <begin position="115"/>
        <end position="133"/>
    </location>
</feature>
<evidence type="ECO:0000313" key="7">
    <source>
        <dbReference type="EMBL" id="AFJ48120.1"/>
    </source>
</evidence>
<dbReference type="RefSeq" id="WP_002442802.1">
    <property type="nucleotide sequence ID" value="NC_017910.1"/>
</dbReference>
<name>I2BC66_SHIBC</name>
<evidence type="ECO:0000256" key="3">
    <source>
        <dbReference type="ARBA" id="ARBA00022989"/>
    </source>
</evidence>
<feature type="transmembrane region" description="Helical" evidence="5">
    <location>
        <begin position="384"/>
        <end position="405"/>
    </location>
</feature>
<keyword evidence="3 5" id="KW-1133">Transmembrane helix</keyword>
<accession>K6VIA5</accession>
<dbReference type="eggNOG" id="COG1289">
    <property type="taxonomic scope" value="Bacteria"/>
</dbReference>
<protein>
    <submittedName>
        <fullName evidence="7">Putative multidrug resistance protein MdtO</fullName>
    </submittedName>
</protein>
<feature type="transmembrane region" description="Helical" evidence="5">
    <location>
        <begin position="436"/>
        <end position="456"/>
    </location>
</feature>
<dbReference type="HOGENOM" id="CLU_023392_1_0_6"/>
<feature type="transmembrane region" description="Helical" evidence="5">
    <location>
        <begin position="145"/>
        <end position="167"/>
    </location>
</feature>
<feature type="transmembrane region" description="Helical" evidence="5">
    <location>
        <begin position="411"/>
        <end position="429"/>
    </location>
</feature>
<dbReference type="STRING" id="630626.EBL_c30500"/>
<reference evidence="7 8" key="1">
    <citation type="journal article" date="2012" name="J. Bacteriol.">
        <title>Complete genome sequence of the B12-producing Shimwellia blattae strain DSM 4481, isolated from a cockroach.</title>
        <authorList>
            <person name="Brzuszkiewicz E."/>
            <person name="Waschkowitz T."/>
            <person name="Wiezer A."/>
            <person name="Daniel R."/>
        </authorList>
    </citation>
    <scope>NUCLEOTIDE SEQUENCE [LARGE SCALE GENOMIC DNA]</scope>
    <source>
        <strain evidence="8">ATCC 29907 / DSM 4481 / JCM 1650 / NBRC 105725 / CDC 9005-74</strain>
    </source>
</reference>
<keyword evidence="4 5" id="KW-0472">Membrane</keyword>
<feature type="transmembrane region" description="Helical" evidence="5">
    <location>
        <begin position="335"/>
        <end position="354"/>
    </location>
</feature>
<keyword evidence="8" id="KW-1185">Reference proteome</keyword>
<evidence type="ECO:0000313" key="8">
    <source>
        <dbReference type="Proteomes" id="UP000001955"/>
    </source>
</evidence>
<accession>I2BC66</accession>
<feature type="domain" description="Integral membrane bound transporter" evidence="6">
    <location>
        <begin position="349"/>
        <end position="481"/>
    </location>
</feature>
<gene>
    <name evidence="7" type="ordered locus">EBL_c30500</name>
</gene>
<evidence type="ECO:0000259" key="6">
    <source>
        <dbReference type="Pfam" id="PF13515"/>
    </source>
</evidence>
<feature type="transmembrane region" description="Helical" evidence="5">
    <location>
        <begin position="468"/>
        <end position="487"/>
    </location>
</feature>
<dbReference type="InterPro" id="IPR049453">
    <property type="entry name" value="Memb_transporter_dom"/>
</dbReference>
<evidence type="ECO:0000256" key="1">
    <source>
        <dbReference type="ARBA" id="ARBA00004141"/>
    </source>
</evidence>
<feature type="transmembrane region" description="Helical" evidence="5">
    <location>
        <begin position="25"/>
        <end position="52"/>
    </location>
</feature>
<comment type="subcellular location">
    <subcellularLocation>
        <location evidence="1">Membrane</location>
        <topology evidence="1">Multi-pass membrane protein</topology>
    </subcellularLocation>
</comment>
<dbReference type="PATRIC" id="fig|630626.3.peg.2967"/>
<proteinExistence type="predicted"/>
<evidence type="ECO:0000256" key="5">
    <source>
        <dbReference type="SAM" id="Phobius"/>
    </source>
</evidence>
<organism evidence="7 8">
    <name type="scientific">Shimwellia blattae (strain ATCC 29907 / DSM 4481 / JCM 1650 / NBRC 105725 / CDC 9005-74)</name>
    <name type="common">Escherichia blattae</name>
    <dbReference type="NCBI Taxonomy" id="630626"/>
    <lineage>
        <taxon>Bacteria</taxon>
        <taxon>Pseudomonadati</taxon>
        <taxon>Pseudomonadota</taxon>
        <taxon>Gammaproteobacteria</taxon>
        <taxon>Enterobacterales</taxon>
        <taxon>Enterobacteriaceae</taxon>
        <taxon>Shimwellia</taxon>
    </lineage>
</organism>
<dbReference type="KEGG" id="ebt:EBL_c30500"/>
<feature type="transmembrane region" description="Helical" evidence="5">
    <location>
        <begin position="64"/>
        <end position="84"/>
    </location>
</feature>